<dbReference type="OrthoDB" id="3630514at2"/>
<dbReference type="Proteomes" id="UP000076321">
    <property type="component" value="Unassembled WGS sequence"/>
</dbReference>
<dbReference type="RefSeq" id="WP_061982456.1">
    <property type="nucleotide sequence ID" value="NZ_FOPQ01000006.1"/>
</dbReference>
<reference evidence="2 4" key="1">
    <citation type="submission" date="2015-12" db="EMBL/GenBank/DDBJ databases">
        <title>Amycolatopsis regifaucium genome sequencing and assembly.</title>
        <authorList>
            <person name="Mayilraj S."/>
        </authorList>
    </citation>
    <scope>NUCLEOTIDE SEQUENCE [LARGE SCALE GENOMIC DNA]</scope>
    <source>
        <strain evidence="2 4">GY080</strain>
    </source>
</reference>
<feature type="compositionally biased region" description="Basic and acidic residues" evidence="1">
    <location>
        <begin position="1"/>
        <end position="10"/>
    </location>
</feature>
<keyword evidence="5" id="KW-1185">Reference proteome</keyword>
<dbReference type="Proteomes" id="UP000186883">
    <property type="component" value="Unassembled WGS sequence"/>
</dbReference>
<dbReference type="EMBL" id="LQCI01000009">
    <property type="protein sequence ID" value="KZB86186.1"/>
    <property type="molecule type" value="Genomic_DNA"/>
</dbReference>
<accession>A0A154MPI6</accession>
<sequence length="95" mass="10747">MTTRICETRRRPGTRAGPIRTPVSAELERLPRVSAKPEPHPSLLDDVLTILQQPDGAAAATNGTARPRQRYHFPRWNPRDRRVQRLRGWLSGTTG</sequence>
<evidence type="ECO:0000313" key="4">
    <source>
        <dbReference type="Proteomes" id="UP000076321"/>
    </source>
</evidence>
<feature type="region of interest" description="Disordered" evidence="1">
    <location>
        <begin position="1"/>
        <end position="41"/>
    </location>
</feature>
<evidence type="ECO:0000313" key="5">
    <source>
        <dbReference type="Proteomes" id="UP000186883"/>
    </source>
</evidence>
<reference evidence="3 5" key="2">
    <citation type="submission" date="2016-11" db="EMBL/GenBank/DDBJ databases">
        <title>Genome sequencing of Amycolatopsis regifaucium.</title>
        <authorList>
            <person name="Mayilraj S."/>
            <person name="Kaur N."/>
        </authorList>
    </citation>
    <scope>NUCLEOTIDE SEQUENCE [LARGE SCALE GENOMIC DNA]</scope>
    <source>
        <strain evidence="3 5">GY080</strain>
    </source>
</reference>
<protein>
    <submittedName>
        <fullName evidence="2">Uncharacterized protein</fullName>
    </submittedName>
</protein>
<comment type="caution">
    <text evidence="2">The sequence shown here is derived from an EMBL/GenBank/DDBJ whole genome shotgun (WGS) entry which is preliminary data.</text>
</comment>
<organism evidence="2 4">
    <name type="scientific">Amycolatopsis regifaucium</name>
    <dbReference type="NCBI Taxonomy" id="546365"/>
    <lineage>
        <taxon>Bacteria</taxon>
        <taxon>Bacillati</taxon>
        <taxon>Actinomycetota</taxon>
        <taxon>Actinomycetes</taxon>
        <taxon>Pseudonocardiales</taxon>
        <taxon>Pseudonocardiaceae</taxon>
        <taxon>Amycolatopsis</taxon>
    </lineage>
</organism>
<proteinExistence type="predicted"/>
<evidence type="ECO:0000256" key="1">
    <source>
        <dbReference type="SAM" id="MobiDB-lite"/>
    </source>
</evidence>
<gene>
    <name evidence="3" type="ORF">ATP06_0228950</name>
    <name evidence="2" type="ORF">AVL48_28850</name>
</gene>
<evidence type="ECO:0000313" key="3">
    <source>
        <dbReference type="EMBL" id="OKA05077.1"/>
    </source>
</evidence>
<dbReference type="AlphaFoldDB" id="A0A154MPI6"/>
<feature type="compositionally biased region" description="Basic and acidic residues" evidence="1">
    <location>
        <begin position="26"/>
        <end position="39"/>
    </location>
</feature>
<evidence type="ECO:0000313" key="2">
    <source>
        <dbReference type="EMBL" id="KZB86186.1"/>
    </source>
</evidence>
<dbReference type="EMBL" id="LOBU02000019">
    <property type="protein sequence ID" value="OKA05077.1"/>
    <property type="molecule type" value="Genomic_DNA"/>
</dbReference>
<name>A0A154MPI6_9PSEU</name>